<accession>A0A2N3I6N4</accession>
<protein>
    <submittedName>
        <fullName evidence="1">Uncharacterized protein</fullName>
    </submittedName>
</protein>
<sequence length="275" mass="31520">MLWVFCSKTFKSLFAGVKSEIIKTRMSKIDKSRHHLIKFKMIKKFLLIVLTIFCVGEVSAQQLLSPSFTFSHKKTAYLTLVDGTELEGIIKDVDRKKGLIKYIKIEDKIGKKHKLKPAAIVHMYLPASGLDKLSKAISFVEDMNKWNKQKLNQDLLRQGYVYCENTQVLVKRKERTMMLQLLNPEFSNEVRVFHDPMAKHTMGIGVAGINATGNIAKSYYVKKADEDVAHLIKKSKYKKEFAALWGGCDALIQKTTDIKWRDLTQHILDYSDCGK</sequence>
<gene>
    <name evidence="1" type="ORF">BZG01_12500</name>
</gene>
<comment type="caution">
    <text evidence="1">The sequence shown here is derived from an EMBL/GenBank/DDBJ whole genome shotgun (WGS) entry which is preliminary data.</text>
</comment>
<dbReference type="AlphaFoldDB" id="A0A2N3I6N4"/>
<reference evidence="1 2" key="1">
    <citation type="journal article" date="2017" name="Front. Microbiol.">
        <title>Labilibaculum manganireducens gen. nov., sp. nov. and Labilibaculum filiforme sp. nov., Novel Bacteroidetes Isolated from Subsurface Sediments of the Baltic Sea.</title>
        <authorList>
            <person name="Vandieken V."/>
            <person name="Marshall I.P."/>
            <person name="Niemann H."/>
            <person name="Engelen B."/>
            <person name="Cypionka H."/>
        </authorList>
    </citation>
    <scope>NUCLEOTIDE SEQUENCE [LARGE SCALE GENOMIC DNA]</scope>
    <source>
        <strain evidence="1 2">59.10-2M</strain>
    </source>
</reference>
<keyword evidence="2" id="KW-1185">Reference proteome</keyword>
<organism evidence="1 2">
    <name type="scientific">Labilibaculum manganireducens</name>
    <dbReference type="NCBI Taxonomy" id="1940525"/>
    <lineage>
        <taxon>Bacteria</taxon>
        <taxon>Pseudomonadati</taxon>
        <taxon>Bacteroidota</taxon>
        <taxon>Bacteroidia</taxon>
        <taxon>Marinilabiliales</taxon>
        <taxon>Marinifilaceae</taxon>
        <taxon>Labilibaculum</taxon>
    </lineage>
</organism>
<evidence type="ECO:0000313" key="2">
    <source>
        <dbReference type="Proteomes" id="UP000233618"/>
    </source>
</evidence>
<proteinExistence type="predicted"/>
<name>A0A2N3I6N4_9BACT</name>
<dbReference type="Proteomes" id="UP000233618">
    <property type="component" value="Unassembled WGS sequence"/>
</dbReference>
<evidence type="ECO:0000313" key="1">
    <source>
        <dbReference type="EMBL" id="PKQ65978.1"/>
    </source>
</evidence>
<dbReference type="EMBL" id="MVDE01000018">
    <property type="protein sequence ID" value="PKQ65978.1"/>
    <property type="molecule type" value="Genomic_DNA"/>
</dbReference>